<dbReference type="AlphaFoldDB" id="Q2NSF3"/>
<evidence type="ECO:0000313" key="3">
    <source>
        <dbReference type="Proteomes" id="UP000001932"/>
    </source>
</evidence>
<dbReference type="KEGG" id="sgl:SG1647"/>
<dbReference type="eggNOG" id="ENOG5032TMX">
    <property type="taxonomic scope" value="Bacteria"/>
</dbReference>
<proteinExistence type="predicted"/>
<reference evidence="2 4" key="2">
    <citation type="submission" date="2015-05" db="EMBL/GenBank/DDBJ databases">
        <authorList>
            <person name="Goodhead I."/>
        </authorList>
    </citation>
    <scope>NUCLEOTIDE SEQUENCE [LARGE SCALE GENOMIC DNA]</scope>
    <source>
        <strain evidence="2">B4</strain>
        <strain evidence="4">morsitans</strain>
    </source>
</reference>
<dbReference type="EMBL" id="AP008232">
    <property type="protein sequence ID" value="BAE74922.1"/>
    <property type="molecule type" value="Genomic_DNA"/>
</dbReference>
<protein>
    <submittedName>
        <fullName evidence="1">Uncharacterized protein</fullName>
    </submittedName>
</protein>
<sequence>MPLLDAGEWDEDTDLALTIAVKWGESGYDYTNEDTLLMWRWLIAYAFNREQREANGTVTVEWRPGEFKECAVYQGEYGAEQGTINAVQFYAAMRGENAAFPRWDARCYPSCMMASFSKFTAPGCRKYRLHIKGENMALETKDFRLNFLANQYSAAMYAAIQKENSGDWFTVNAGEQDIRVDIIGGISGVRDLIDAYGLEAMKLNYPQWESLAIALLTKSLKGKRLTKAGREIWQSMVNDMGATVIARGT</sequence>
<dbReference type="Proteomes" id="UP000245838">
    <property type="component" value="Chromosome sggmmb4_Chromosome"/>
</dbReference>
<evidence type="ECO:0000313" key="2">
    <source>
        <dbReference type="EMBL" id="CRL45781.1"/>
    </source>
</evidence>
<reference evidence="1 3" key="1">
    <citation type="journal article" date="2006" name="Genome Res.">
        <title>Massive genome erosion and functional adaptations provide insights into the symbiotic lifestyle of Sodalis glossinidius in the tsetse host.</title>
        <authorList>
            <person name="Toh H."/>
            <person name="Weiss B.L."/>
            <person name="Perkin S.A.H."/>
            <person name="Yamashita A."/>
            <person name="Oshima K."/>
            <person name="Hattori M."/>
            <person name="Aksoy S."/>
        </authorList>
    </citation>
    <scope>NUCLEOTIDE SEQUENCE [LARGE SCALE GENOMIC DNA]</scope>
    <source>
        <strain evidence="1">Morsitans</strain>
        <strain evidence="3">morsitans</strain>
    </source>
</reference>
<evidence type="ECO:0000313" key="4">
    <source>
        <dbReference type="Proteomes" id="UP000245838"/>
    </source>
</evidence>
<evidence type="ECO:0000313" key="1">
    <source>
        <dbReference type="EMBL" id="BAE74922.1"/>
    </source>
</evidence>
<accession>Q2NSF3</accession>
<organism evidence="1 3">
    <name type="scientific">Sodalis glossinidius (strain morsitans)</name>
    <dbReference type="NCBI Taxonomy" id="343509"/>
    <lineage>
        <taxon>Bacteria</taxon>
        <taxon>Pseudomonadati</taxon>
        <taxon>Pseudomonadota</taxon>
        <taxon>Gammaproteobacteria</taxon>
        <taxon>Enterobacterales</taxon>
        <taxon>Bruguierivoracaceae</taxon>
        <taxon>Sodalis</taxon>
    </lineage>
</organism>
<name>Q2NSF3_SODGM</name>
<dbReference type="HOGENOM" id="CLU_1115185_0_0_6"/>
<keyword evidence="3" id="KW-1185">Reference proteome</keyword>
<gene>
    <name evidence="1" type="ordered locus">SG1647</name>
    <name evidence="2" type="ORF">SGGMMB4_03827</name>
</gene>
<dbReference type="EMBL" id="LN854557">
    <property type="protein sequence ID" value="CRL45781.1"/>
    <property type="molecule type" value="Genomic_DNA"/>
</dbReference>
<dbReference type="Proteomes" id="UP000001932">
    <property type="component" value="Chromosome"/>
</dbReference>